<keyword evidence="7" id="KW-1185">Reference proteome</keyword>
<dbReference type="PANTHER" id="PTHR43065">
    <property type="entry name" value="SENSOR HISTIDINE KINASE"/>
    <property type="match status" value="1"/>
</dbReference>
<dbReference type="Gene3D" id="1.10.287.130">
    <property type="match status" value="1"/>
</dbReference>
<dbReference type="AlphaFoldDB" id="A0AAW3ZLG8"/>
<keyword evidence="3" id="KW-0175">Coiled coil</keyword>
<dbReference type="Pfam" id="PF02518">
    <property type="entry name" value="HATPase_c"/>
    <property type="match status" value="1"/>
</dbReference>
<evidence type="ECO:0000313" key="6">
    <source>
        <dbReference type="EMBL" id="MBD8525760.1"/>
    </source>
</evidence>
<gene>
    <name evidence="6" type="ORF">IFO71_08385</name>
</gene>
<evidence type="ECO:0000313" key="7">
    <source>
        <dbReference type="Proteomes" id="UP000613768"/>
    </source>
</evidence>
<evidence type="ECO:0000256" key="4">
    <source>
        <dbReference type="SAM" id="Phobius"/>
    </source>
</evidence>
<dbReference type="Proteomes" id="UP000613768">
    <property type="component" value="Unassembled WGS sequence"/>
</dbReference>
<feature type="domain" description="Histidine kinase" evidence="5">
    <location>
        <begin position="465"/>
        <end position="697"/>
    </location>
</feature>
<dbReference type="Pfam" id="PF22673">
    <property type="entry name" value="MCP-like_PDC_1"/>
    <property type="match status" value="1"/>
</dbReference>
<dbReference type="PANTHER" id="PTHR43065:SF47">
    <property type="match status" value="1"/>
</dbReference>
<sequence>MTIKLRILLIVLLLELAGYGILLAHNHHTSAQALTELRGKQIEALFAANLARIDAQTDLMERSARDLAVAGQHLFRQRPAELAVGEDAGSQALLTQHFDDFPAAIGGGLWYEPYAFSAEQRLFGPYAYRQQDRVVFSWELNSEDYNYPQQSWYLHALPADWPRDRPRPSKVYWTEPYFDEAGSKALMMTVDALMQDESGHLIGMATVDWSMEGMRRFVADMQVTPGSQSFLIDRQSGRFVNFSPDPEQVMQPARDYAWAAHALGSADSRKVGRQDTVDVQGQPHIAFYMSSKVGLIFGVLVPEAEFTAELQAMLRDKLLVGGLISLAFILLMMLMLNVLFRPFNRMLRSISHSIGHHPEDGRLQLTPLPAAGRNEFAPIIAALNEVYQEVEAYTLRLDTARRELEEGQDEIYRLNATLEAKVEERTAELETRNEQLRSTISELRAAQAQLVEAEKHLALNRLVTGVAHEINSPLGVAVTAQSLLDFKLREFRRHFEQQPLRRSELEEFLRICDETVLLLGNNLSRVADQVRSFRQISLDQSRELRRRFDVADYLRDVLLSLSGQLKQGGHEAELDCPEALVIDSYPGALSQIVTQLIGNSLLHGFQGQMQGRIRIGVRSLEDGGIELSYRDNGVGIPPEHLSQVFDPFFTTRRHEGSSGLGLHLIYTLVTRRLQGQVQCESRPGHGVRFVFVLPRLPAEAVEVKSESGLRAEPDGQPVR</sequence>
<dbReference type="InterPro" id="IPR036890">
    <property type="entry name" value="HATPase_C_sf"/>
</dbReference>
<dbReference type="InterPro" id="IPR005467">
    <property type="entry name" value="His_kinase_dom"/>
</dbReference>
<comment type="catalytic activity">
    <reaction evidence="1">
        <text>ATP + protein L-histidine = ADP + protein N-phospho-L-histidine.</text>
        <dbReference type="EC" id="2.7.13.3"/>
    </reaction>
</comment>
<dbReference type="CDD" id="cd00075">
    <property type="entry name" value="HATPase"/>
    <property type="match status" value="1"/>
</dbReference>
<dbReference type="CDD" id="cd12913">
    <property type="entry name" value="PDC1_MCP_like"/>
    <property type="match status" value="1"/>
</dbReference>
<keyword evidence="4" id="KW-1133">Transmembrane helix</keyword>
<dbReference type="PROSITE" id="PS50109">
    <property type="entry name" value="HIS_KIN"/>
    <property type="match status" value="1"/>
</dbReference>
<organism evidence="6 7">
    <name type="scientific">Pseudomarimonas arenosa</name>
    <dbReference type="NCBI Taxonomy" id="2774145"/>
    <lineage>
        <taxon>Bacteria</taxon>
        <taxon>Pseudomonadati</taxon>
        <taxon>Pseudomonadota</taxon>
        <taxon>Gammaproteobacteria</taxon>
        <taxon>Lysobacterales</taxon>
        <taxon>Lysobacteraceae</taxon>
        <taxon>Pseudomarimonas</taxon>
    </lineage>
</organism>
<reference evidence="6 7" key="1">
    <citation type="submission" date="2020-09" db="EMBL/GenBank/DDBJ databases">
        <title>Pseudoxanthomonas sp. CAU 1598 isolated from sand of Yaerae Beach.</title>
        <authorList>
            <person name="Kim W."/>
        </authorList>
    </citation>
    <scope>NUCLEOTIDE SEQUENCE [LARGE SCALE GENOMIC DNA]</scope>
    <source>
        <strain evidence="6 7">CAU 1598</strain>
    </source>
</reference>
<dbReference type="EC" id="2.7.13.3" evidence="2"/>
<feature type="coiled-coil region" evidence="3">
    <location>
        <begin position="383"/>
        <end position="456"/>
    </location>
</feature>
<dbReference type="EMBL" id="JACYTR010000012">
    <property type="protein sequence ID" value="MBD8525760.1"/>
    <property type="molecule type" value="Genomic_DNA"/>
</dbReference>
<keyword evidence="4" id="KW-0812">Transmembrane</keyword>
<evidence type="ECO:0000259" key="5">
    <source>
        <dbReference type="PROSITE" id="PS50109"/>
    </source>
</evidence>
<dbReference type="SUPFAM" id="SSF55874">
    <property type="entry name" value="ATPase domain of HSP90 chaperone/DNA topoisomerase II/histidine kinase"/>
    <property type="match status" value="1"/>
</dbReference>
<name>A0AAW3ZLG8_9GAMM</name>
<evidence type="ECO:0000256" key="2">
    <source>
        <dbReference type="ARBA" id="ARBA00012438"/>
    </source>
</evidence>
<dbReference type="InterPro" id="IPR003594">
    <property type="entry name" value="HATPase_dom"/>
</dbReference>
<dbReference type="SMART" id="SM00387">
    <property type="entry name" value="HATPase_c"/>
    <property type="match status" value="1"/>
</dbReference>
<evidence type="ECO:0000256" key="1">
    <source>
        <dbReference type="ARBA" id="ARBA00000085"/>
    </source>
</evidence>
<dbReference type="Gene3D" id="3.30.565.10">
    <property type="entry name" value="Histidine kinase-like ATPase, C-terminal domain"/>
    <property type="match status" value="1"/>
</dbReference>
<evidence type="ECO:0000256" key="3">
    <source>
        <dbReference type="SAM" id="Coils"/>
    </source>
</evidence>
<dbReference type="Gene3D" id="3.30.450.20">
    <property type="entry name" value="PAS domain"/>
    <property type="match status" value="1"/>
</dbReference>
<dbReference type="GO" id="GO:0004673">
    <property type="term" value="F:protein histidine kinase activity"/>
    <property type="evidence" value="ECO:0007669"/>
    <property type="project" value="UniProtKB-EC"/>
</dbReference>
<dbReference type="PRINTS" id="PR00344">
    <property type="entry name" value="BCTRLSENSOR"/>
</dbReference>
<keyword evidence="4" id="KW-0472">Membrane</keyword>
<comment type="caution">
    <text evidence="6">The sequence shown here is derived from an EMBL/GenBank/DDBJ whole genome shotgun (WGS) entry which is preliminary data.</text>
</comment>
<dbReference type="InterPro" id="IPR004358">
    <property type="entry name" value="Sig_transdc_His_kin-like_C"/>
</dbReference>
<accession>A0AAW3ZLG8</accession>
<proteinExistence type="predicted"/>
<protein>
    <recommendedName>
        <fullName evidence="2">histidine kinase</fullName>
        <ecNumber evidence="2">2.7.13.3</ecNumber>
    </recommendedName>
</protein>
<feature type="transmembrane region" description="Helical" evidence="4">
    <location>
        <begin position="318"/>
        <end position="340"/>
    </location>
</feature>
<dbReference type="RefSeq" id="WP_192029127.1">
    <property type="nucleotide sequence ID" value="NZ_JACYTR010000012.1"/>
</dbReference>